<name>A0A1Y1T933_9FLAO</name>
<dbReference type="EMBL" id="ARYN01000002">
    <property type="protein sequence ID" value="ORL46913.1"/>
    <property type="molecule type" value="Genomic_DNA"/>
</dbReference>
<accession>A0A1Y1T933</accession>
<gene>
    <name evidence="2" type="ORF">IIF7_02806</name>
</gene>
<dbReference type="STRING" id="1185767.IIF7_02806"/>
<evidence type="ECO:0000313" key="3">
    <source>
        <dbReference type="Proteomes" id="UP000192746"/>
    </source>
</evidence>
<evidence type="ECO:0000313" key="2">
    <source>
        <dbReference type="EMBL" id="ORL46913.1"/>
    </source>
</evidence>
<keyword evidence="2" id="KW-0378">Hydrolase</keyword>
<dbReference type="InterPro" id="IPR003140">
    <property type="entry name" value="PLipase/COase/thioEstase"/>
</dbReference>
<sequence length="216" mass="24994">MSREKQVSYKISNTYSVLNEFTENTKNIWLVCHGIGYLSRYFIRHFNHLDASENYIIAPQAQSKYYLKSDYRHVGASWLTRENTEADIENVLKYLDEVYAEEILSKKNLAKTPNLIILGYSQGVSVATRFLARRKIKCDQLILHSGKIPAEISSEDLEFLKDTNVTYLYGTEDEYLKKGIIEVEEESLKTLFPNNLEILTYSGGHEFNTEIIEKLS</sequence>
<dbReference type="Gene3D" id="3.40.50.1820">
    <property type="entry name" value="alpha/beta hydrolase"/>
    <property type="match status" value="1"/>
</dbReference>
<dbReference type="Pfam" id="PF02230">
    <property type="entry name" value="Abhydrolase_2"/>
    <property type="match status" value="1"/>
</dbReference>
<organism evidence="2 3">
    <name type="scientific">Zunongwangia atlantica 22II14-10F7</name>
    <dbReference type="NCBI Taxonomy" id="1185767"/>
    <lineage>
        <taxon>Bacteria</taxon>
        <taxon>Pseudomonadati</taxon>
        <taxon>Bacteroidota</taxon>
        <taxon>Flavobacteriia</taxon>
        <taxon>Flavobacteriales</taxon>
        <taxon>Flavobacteriaceae</taxon>
        <taxon>Zunongwangia</taxon>
    </lineage>
</organism>
<dbReference type="AlphaFoldDB" id="A0A1Y1T933"/>
<dbReference type="GO" id="GO:0016787">
    <property type="term" value="F:hydrolase activity"/>
    <property type="evidence" value="ECO:0007669"/>
    <property type="project" value="UniProtKB-KW"/>
</dbReference>
<dbReference type="Proteomes" id="UP000192746">
    <property type="component" value="Unassembled WGS sequence"/>
</dbReference>
<proteinExistence type="predicted"/>
<feature type="domain" description="Phospholipase/carboxylesterase/thioesterase" evidence="1">
    <location>
        <begin position="22"/>
        <end position="214"/>
    </location>
</feature>
<dbReference type="InterPro" id="IPR029058">
    <property type="entry name" value="AB_hydrolase_fold"/>
</dbReference>
<dbReference type="RefSeq" id="WP_084840158.1">
    <property type="nucleotide sequence ID" value="NZ_ARYN01000002.1"/>
</dbReference>
<dbReference type="SUPFAM" id="SSF53474">
    <property type="entry name" value="alpha/beta-Hydrolases"/>
    <property type="match status" value="1"/>
</dbReference>
<reference evidence="2 3" key="1">
    <citation type="submission" date="2013-04" db="EMBL/GenBank/DDBJ databases">
        <title>Zunongwangia sp. 22II14-10F7 Genome Sequencing.</title>
        <authorList>
            <person name="Lai Q."/>
            <person name="Shao Z."/>
        </authorList>
    </citation>
    <scope>NUCLEOTIDE SEQUENCE [LARGE SCALE GENOMIC DNA]</scope>
    <source>
        <strain evidence="2 3">22II14-10F7</strain>
    </source>
</reference>
<evidence type="ECO:0000259" key="1">
    <source>
        <dbReference type="Pfam" id="PF02230"/>
    </source>
</evidence>
<comment type="caution">
    <text evidence="2">The sequence shown here is derived from an EMBL/GenBank/DDBJ whole genome shotgun (WGS) entry which is preliminary data.</text>
</comment>
<dbReference type="OrthoDB" id="595091at2"/>
<keyword evidence="3" id="KW-1185">Reference proteome</keyword>
<protein>
    <submittedName>
        <fullName evidence="2">Alpha/beta hydrolase</fullName>
    </submittedName>
</protein>